<organism evidence="1 2">
    <name type="scientific">Rhinocladiella mackenziei CBS 650.93</name>
    <dbReference type="NCBI Taxonomy" id="1442369"/>
    <lineage>
        <taxon>Eukaryota</taxon>
        <taxon>Fungi</taxon>
        <taxon>Dikarya</taxon>
        <taxon>Ascomycota</taxon>
        <taxon>Pezizomycotina</taxon>
        <taxon>Eurotiomycetes</taxon>
        <taxon>Chaetothyriomycetidae</taxon>
        <taxon>Chaetothyriales</taxon>
        <taxon>Herpotrichiellaceae</taxon>
        <taxon>Rhinocladiella</taxon>
    </lineage>
</organism>
<dbReference type="STRING" id="1442369.A0A0D2IRN5"/>
<accession>A0A0D2IRN5</accession>
<protein>
    <submittedName>
        <fullName evidence="1">Uncharacterized protein</fullName>
    </submittedName>
</protein>
<dbReference type="VEuPathDB" id="FungiDB:Z518_03778"/>
<dbReference type="AlphaFoldDB" id="A0A0D2IRN5"/>
<name>A0A0D2IRN5_9EURO</name>
<dbReference type="HOGENOM" id="CLU_1759822_0_0_1"/>
<dbReference type="GeneID" id="25291849"/>
<dbReference type="RefSeq" id="XP_013272942.1">
    <property type="nucleotide sequence ID" value="XM_013417488.1"/>
</dbReference>
<evidence type="ECO:0000313" key="1">
    <source>
        <dbReference type="EMBL" id="KIX05806.1"/>
    </source>
</evidence>
<proteinExistence type="predicted"/>
<keyword evidence="2" id="KW-1185">Reference proteome</keyword>
<reference evidence="1 2" key="1">
    <citation type="submission" date="2015-01" db="EMBL/GenBank/DDBJ databases">
        <title>The Genome Sequence of Rhinocladiella mackenzie CBS 650.93.</title>
        <authorList>
            <consortium name="The Broad Institute Genomics Platform"/>
            <person name="Cuomo C."/>
            <person name="de Hoog S."/>
            <person name="Gorbushina A."/>
            <person name="Stielow B."/>
            <person name="Teixiera M."/>
            <person name="Abouelleil A."/>
            <person name="Chapman S.B."/>
            <person name="Priest M."/>
            <person name="Young S.K."/>
            <person name="Wortman J."/>
            <person name="Nusbaum C."/>
            <person name="Birren B."/>
        </authorList>
    </citation>
    <scope>NUCLEOTIDE SEQUENCE [LARGE SCALE GENOMIC DNA]</scope>
    <source>
        <strain evidence="1 2">CBS 650.93</strain>
    </source>
</reference>
<dbReference type="Proteomes" id="UP000053617">
    <property type="component" value="Unassembled WGS sequence"/>
</dbReference>
<sequence>MVTFGTPPIDDYDSVNTISELLGTRVSTYDEQGGQFEFGRDGSKMAKDRSEAEEFQSYQRLISADYKETIYRHVVKFANMFIRKNGADVNLPAVHRHERYFTLAPSERIVYIDVERMVHEQDCLFNKRKITQNNDGMTTEMKLRAAVE</sequence>
<evidence type="ECO:0000313" key="2">
    <source>
        <dbReference type="Proteomes" id="UP000053617"/>
    </source>
</evidence>
<dbReference type="OrthoDB" id="423221at2759"/>
<gene>
    <name evidence="1" type="ORF">Z518_03778</name>
</gene>
<dbReference type="EMBL" id="KN847477">
    <property type="protein sequence ID" value="KIX05806.1"/>
    <property type="molecule type" value="Genomic_DNA"/>
</dbReference>